<dbReference type="EMBL" id="QVLV01000008">
    <property type="protein sequence ID" value="RGE59782.1"/>
    <property type="molecule type" value="Genomic_DNA"/>
</dbReference>
<dbReference type="AlphaFoldDB" id="A0A3E3I3Z1"/>
<sequence>MERVLTQDYSMIPSLTLLPVKYEYGGSPCGRIIPHVQPGVKKEAPVTAEASLYFYIHLSYALISCLINPI</sequence>
<name>A0A3E3I3Z1_9FIRM</name>
<evidence type="ECO:0000313" key="1">
    <source>
        <dbReference type="EMBL" id="RGE59782.1"/>
    </source>
</evidence>
<protein>
    <submittedName>
        <fullName evidence="1">Uncharacterized protein</fullName>
    </submittedName>
</protein>
<evidence type="ECO:0000313" key="2">
    <source>
        <dbReference type="Proteomes" id="UP000260812"/>
    </source>
</evidence>
<reference evidence="1" key="1">
    <citation type="submission" date="2018-08" db="EMBL/GenBank/DDBJ databases">
        <title>A genome reference for cultivated species of the human gut microbiota.</title>
        <authorList>
            <person name="Zou Y."/>
            <person name="Xue W."/>
            <person name="Luo G."/>
        </authorList>
    </citation>
    <scope>NUCLEOTIDE SEQUENCE [LARGE SCALE GENOMIC DNA]</scope>
    <source>
        <strain evidence="1">TF05-5AC</strain>
    </source>
</reference>
<accession>A0A3E3I3Z1</accession>
<comment type="caution">
    <text evidence="1">The sequence shown here is derived from an EMBL/GenBank/DDBJ whole genome shotgun (WGS) entry which is preliminary data.</text>
</comment>
<keyword evidence="2" id="KW-1185">Reference proteome</keyword>
<proteinExistence type="predicted"/>
<dbReference type="Proteomes" id="UP000260812">
    <property type="component" value="Unassembled WGS sequence"/>
</dbReference>
<gene>
    <name evidence="1" type="ORF">DXC51_13345</name>
</gene>
<organism evidence="1 2">
    <name type="scientific">Eisenbergiella massiliensis</name>
    <dbReference type="NCBI Taxonomy" id="1720294"/>
    <lineage>
        <taxon>Bacteria</taxon>
        <taxon>Bacillati</taxon>
        <taxon>Bacillota</taxon>
        <taxon>Clostridia</taxon>
        <taxon>Lachnospirales</taxon>
        <taxon>Lachnospiraceae</taxon>
        <taxon>Eisenbergiella</taxon>
    </lineage>
</organism>